<evidence type="ECO:0000256" key="7">
    <source>
        <dbReference type="PROSITE-ProRule" id="PRU00473"/>
    </source>
</evidence>
<dbReference type="SUPFAM" id="SSF103088">
    <property type="entry name" value="OmpA-like"/>
    <property type="match status" value="1"/>
</dbReference>
<dbReference type="Proteomes" id="UP000199594">
    <property type="component" value="Unassembled WGS sequence"/>
</dbReference>
<feature type="domain" description="OmpA-like" evidence="9">
    <location>
        <begin position="138"/>
        <end position="259"/>
    </location>
</feature>
<keyword evidence="3" id="KW-1003">Cell membrane</keyword>
<dbReference type="InterPro" id="IPR006665">
    <property type="entry name" value="OmpA-like"/>
</dbReference>
<dbReference type="CDD" id="cd07185">
    <property type="entry name" value="OmpA_C-like"/>
    <property type="match status" value="1"/>
</dbReference>
<proteinExistence type="inferred from homology"/>
<comment type="subcellular location">
    <subcellularLocation>
        <location evidence="1">Cell membrane</location>
        <topology evidence="1">Single-pass membrane protein</topology>
    </subcellularLocation>
</comment>
<comment type="similarity">
    <text evidence="2">Belongs to the MotB family.</text>
</comment>
<evidence type="ECO:0000313" key="11">
    <source>
        <dbReference type="Proteomes" id="UP000199594"/>
    </source>
</evidence>
<dbReference type="InterPro" id="IPR025713">
    <property type="entry name" value="MotB-like_N_dom"/>
</dbReference>
<evidence type="ECO:0000256" key="1">
    <source>
        <dbReference type="ARBA" id="ARBA00004162"/>
    </source>
</evidence>
<keyword evidence="5" id="KW-1133">Transmembrane helix</keyword>
<accession>A0A1I7CF55</accession>
<dbReference type="Gene3D" id="3.30.1330.60">
    <property type="entry name" value="OmpA-like domain"/>
    <property type="match status" value="1"/>
</dbReference>
<dbReference type="InterPro" id="IPR036737">
    <property type="entry name" value="OmpA-like_sf"/>
</dbReference>
<feature type="region of interest" description="Disordered" evidence="8">
    <location>
        <begin position="266"/>
        <end position="306"/>
    </location>
</feature>
<dbReference type="Pfam" id="PF00691">
    <property type="entry name" value="OmpA"/>
    <property type="match status" value="1"/>
</dbReference>
<protein>
    <submittedName>
        <fullName evidence="10">Chemotaxis protein MotB</fullName>
    </submittedName>
</protein>
<dbReference type="PANTHER" id="PTHR30329:SF21">
    <property type="entry name" value="LIPOPROTEIN YIAD-RELATED"/>
    <property type="match status" value="1"/>
</dbReference>
<dbReference type="EMBL" id="FPAQ01000042">
    <property type="protein sequence ID" value="SFT98054.1"/>
    <property type="molecule type" value="Genomic_DNA"/>
</dbReference>
<dbReference type="GO" id="GO:0005886">
    <property type="term" value="C:plasma membrane"/>
    <property type="evidence" value="ECO:0007669"/>
    <property type="project" value="UniProtKB-SubCell"/>
</dbReference>
<evidence type="ECO:0000256" key="3">
    <source>
        <dbReference type="ARBA" id="ARBA00022475"/>
    </source>
</evidence>
<keyword evidence="4" id="KW-0812">Transmembrane</keyword>
<evidence type="ECO:0000256" key="4">
    <source>
        <dbReference type="ARBA" id="ARBA00022692"/>
    </source>
</evidence>
<gene>
    <name evidence="10" type="ORF">SAMN04487956_14223</name>
</gene>
<dbReference type="PANTHER" id="PTHR30329">
    <property type="entry name" value="STATOR ELEMENT OF FLAGELLAR MOTOR COMPLEX"/>
    <property type="match status" value="1"/>
</dbReference>
<feature type="compositionally biased region" description="Polar residues" evidence="8">
    <location>
        <begin position="275"/>
        <end position="306"/>
    </location>
</feature>
<dbReference type="PROSITE" id="PS51123">
    <property type="entry name" value="OMPA_2"/>
    <property type="match status" value="1"/>
</dbReference>
<dbReference type="Pfam" id="PF13677">
    <property type="entry name" value="MotB_plug"/>
    <property type="match status" value="1"/>
</dbReference>
<evidence type="ECO:0000256" key="2">
    <source>
        <dbReference type="ARBA" id="ARBA00008914"/>
    </source>
</evidence>
<evidence type="ECO:0000259" key="9">
    <source>
        <dbReference type="PROSITE" id="PS51123"/>
    </source>
</evidence>
<dbReference type="RefSeq" id="WP_089851706.1">
    <property type="nucleotide sequence ID" value="NZ_FPAQ01000042.1"/>
</dbReference>
<name>A0A1I7CF55_9GAMM</name>
<evidence type="ECO:0000256" key="8">
    <source>
        <dbReference type="SAM" id="MobiDB-lite"/>
    </source>
</evidence>
<dbReference type="AlphaFoldDB" id="A0A1I7CF55"/>
<keyword evidence="6 7" id="KW-0472">Membrane</keyword>
<sequence>MARQRSRSKNEIPAWMVTYADLMSLLLCFFVLLLSFAEIDLERFEQLAGEMSKAFGVQREVPAETIPKGTSAVMDRFSPAEPEPTLRDEVRQTTTRERPMLDTHRMRLEQRLKALQRNLEDRLQTAIDEGGVDVERDASSVVIRVNEQGSFPSGSAAVTPSFAELLGDLSDTLADAPGSIAVRGHTDNVPVRSSRYASNWDLSAMRSAVVANLLLENEALAAGRVTVTGHADTRPIASNDIAEGRARNRRVEIIIKLGDGQEAVVPPSLSGPAISDQTLPGQTLPDQALSDQTLSDQTFSDQLPSG</sequence>
<evidence type="ECO:0000256" key="5">
    <source>
        <dbReference type="ARBA" id="ARBA00022989"/>
    </source>
</evidence>
<organism evidence="10 11">
    <name type="scientific">Halomonas saccharevitans</name>
    <dbReference type="NCBI Taxonomy" id="416872"/>
    <lineage>
        <taxon>Bacteria</taxon>
        <taxon>Pseudomonadati</taxon>
        <taxon>Pseudomonadota</taxon>
        <taxon>Gammaproteobacteria</taxon>
        <taxon>Oceanospirillales</taxon>
        <taxon>Halomonadaceae</taxon>
        <taxon>Halomonas</taxon>
    </lineage>
</organism>
<evidence type="ECO:0000256" key="6">
    <source>
        <dbReference type="ARBA" id="ARBA00023136"/>
    </source>
</evidence>
<dbReference type="OrthoDB" id="9815217at2"/>
<dbReference type="InterPro" id="IPR050330">
    <property type="entry name" value="Bact_OuterMem_StrucFunc"/>
</dbReference>
<reference evidence="10 11" key="1">
    <citation type="submission" date="2016-10" db="EMBL/GenBank/DDBJ databases">
        <authorList>
            <person name="de Groot N.N."/>
        </authorList>
    </citation>
    <scope>NUCLEOTIDE SEQUENCE [LARGE SCALE GENOMIC DNA]</scope>
    <source>
        <strain evidence="10 11">CGMCC 1.6493</strain>
    </source>
</reference>
<evidence type="ECO:0000313" key="10">
    <source>
        <dbReference type="EMBL" id="SFT98054.1"/>
    </source>
</evidence>